<reference evidence="3 4" key="1">
    <citation type="submission" date="2018-07" db="EMBL/GenBank/DDBJ databases">
        <title>Section-level genome sequencing of Aspergillus section Nigri to investigate inter- and intra-species variation.</title>
        <authorList>
            <consortium name="DOE Joint Genome Institute"/>
            <person name="Vesth T.C."/>
            <person name="Nybo J.L."/>
            <person name="Theobald S."/>
            <person name="Frisvad J.C."/>
            <person name="Larsen T.O."/>
            <person name="Nielsen K.F."/>
            <person name="Hoof J.B."/>
            <person name="Brandl J."/>
            <person name="Salamov A."/>
            <person name="Riley R."/>
            <person name="Gladden J.M."/>
            <person name="Phatale P."/>
            <person name="Nielsen M.T."/>
            <person name="Lyhne E.K."/>
            <person name="Kogle M.E."/>
            <person name="Strasser K."/>
            <person name="McDonnell E."/>
            <person name="Barry K."/>
            <person name="Clum A."/>
            <person name="Chen C."/>
            <person name="Nolan M."/>
            <person name="Sandor L."/>
            <person name="Kuo A."/>
            <person name="Lipzen A."/>
            <person name="Hainaut M."/>
            <person name="Drula E."/>
            <person name="Tsang A."/>
            <person name="Magnuson J.K."/>
            <person name="Henrissat B."/>
            <person name="Wiebenga A."/>
            <person name="Simmons B.A."/>
            <person name="Makela M.R."/>
            <person name="De vries R.P."/>
            <person name="Grigoriev I.V."/>
            <person name="Mortensen U.H."/>
            <person name="Baker S.E."/>
            <person name="Andersen M.R."/>
        </authorList>
    </citation>
    <scope>NUCLEOTIDE SEQUENCE [LARGE SCALE GENOMIC DNA]</scope>
    <source>
        <strain evidence="3 4">ATCC 13496</strain>
    </source>
</reference>
<dbReference type="SUPFAM" id="SSF51430">
    <property type="entry name" value="NAD(P)-linked oxidoreductase"/>
    <property type="match status" value="1"/>
</dbReference>
<dbReference type="PANTHER" id="PTHR42686:SF1">
    <property type="entry name" value="GH17980P-RELATED"/>
    <property type="match status" value="1"/>
</dbReference>
<keyword evidence="1" id="KW-0560">Oxidoreductase</keyword>
<dbReference type="InterPro" id="IPR036812">
    <property type="entry name" value="NAD(P)_OxRdtase_dom_sf"/>
</dbReference>
<dbReference type="GO" id="GO:0005829">
    <property type="term" value="C:cytosol"/>
    <property type="evidence" value="ECO:0007669"/>
    <property type="project" value="TreeGrafter"/>
</dbReference>
<dbReference type="InterPro" id="IPR020471">
    <property type="entry name" value="AKR"/>
</dbReference>
<evidence type="ECO:0000259" key="2">
    <source>
        <dbReference type="Pfam" id="PF00248"/>
    </source>
</evidence>
<proteinExistence type="predicted"/>
<evidence type="ECO:0000313" key="4">
    <source>
        <dbReference type="Proteomes" id="UP000253845"/>
    </source>
</evidence>
<evidence type="ECO:0000313" key="3">
    <source>
        <dbReference type="EMBL" id="RDH21157.1"/>
    </source>
</evidence>
<accession>A0A370BZJ2</accession>
<sequence>MSESNPLHPTLTLPPIILGGSGFSDQSHPNPQTLPVATIIRRAFDEGILAIDTSPYYHPSEHLLGTALSDPQITTRYARSDYILMTKVGRLSTSAFDYSPTWVRQSVHNSLERLHTTYLDVVFCHDVEFVSEHEAVEAVGVLFDLRRQGYIKYVGISGYPLETLVSVAHAVRHVYGQPLDVVQTWAQLTVQNTKLERYGIPALREAGVSVVCSSSPLASGLLRAGKVPCGRLGDWHPAPEGLRSAVSIASGWLECQGFGLAGLALRFSLAKAVRAADRYAVSVSTVLGVSSLKDVEEDVEVARDILRDLDAGPLDKRMEVMGGLSRLRWVNEEVECRDLRLCYGVRNILGEWAEYDLQKFVEDKDEPQYYVHALNKYNTAVAIELNPCSWDLNNYLPRIMKIIWIFIYLPGLIEVKGRFNLKLGKLNLDDIIFYLD</sequence>
<dbReference type="InterPro" id="IPR023210">
    <property type="entry name" value="NADP_OxRdtase_dom"/>
</dbReference>
<dbReference type="GO" id="GO:0070485">
    <property type="term" value="P:dehydro-D-arabinono-1,4-lactone biosynthetic process"/>
    <property type="evidence" value="ECO:0007669"/>
    <property type="project" value="TreeGrafter"/>
</dbReference>
<dbReference type="AlphaFoldDB" id="A0A370BZJ2"/>
<dbReference type="EMBL" id="KZ851911">
    <property type="protein sequence ID" value="RDH21157.1"/>
    <property type="molecule type" value="Genomic_DNA"/>
</dbReference>
<organism evidence="3 4">
    <name type="scientific">Aspergillus niger ATCC 13496</name>
    <dbReference type="NCBI Taxonomy" id="1353008"/>
    <lineage>
        <taxon>Eukaryota</taxon>
        <taxon>Fungi</taxon>
        <taxon>Dikarya</taxon>
        <taxon>Ascomycota</taxon>
        <taxon>Pezizomycotina</taxon>
        <taxon>Eurotiomycetes</taxon>
        <taxon>Eurotiomycetidae</taxon>
        <taxon>Eurotiales</taxon>
        <taxon>Aspergillaceae</taxon>
        <taxon>Aspergillus</taxon>
        <taxon>Aspergillus subgen. Circumdati</taxon>
    </lineage>
</organism>
<feature type="domain" description="NADP-dependent oxidoreductase" evidence="2">
    <location>
        <begin position="15"/>
        <end position="302"/>
    </location>
</feature>
<gene>
    <name evidence="3" type="ORF">M747DRAFT_349645</name>
</gene>
<name>A0A370BZJ2_ASPNG</name>
<dbReference type="Pfam" id="PF00248">
    <property type="entry name" value="Aldo_ket_red"/>
    <property type="match status" value="1"/>
</dbReference>
<dbReference type="VEuPathDB" id="FungiDB:M747DRAFT_349645"/>
<dbReference type="GO" id="GO:0045290">
    <property type="term" value="F:D-arabinose 1-dehydrogenase [NAD(P)+] activity"/>
    <property type="evidence" value="ECO:0007669"/>
    <property type="project" value="TreeGrafter"/>
</dbReference>
<protein>
    <submittedName>
        <fullName evidence="3">Aldo/keto reductase</fullName>
    </submittedName>
</protein>
<dbReference type="PANTHER" id="PTHR42686">
    <property type="entry name" value="GH17980P-RELATED"/>
    <property type="match status" value="1"/>
</dbReference>
<dbReference type="Proteomes" id="UP000253845">
    <property type="component" value="Unassembled WGS sequence"/>
</dbReference>
<evidence type="ECO:0000256" key="1">
    <source>
        <dbReference type="ARBA" id="ARBA00023002"/>
    </source>
</evidence>
<dbReference type="Gene3D" id="3.20.20.100">
    <property type="entry name" value="NADP-dependent oxidoreductase domain"/>
    <property type="match status" value="1"/>
</dbReference>